<dbReference type="PANTHER" id="PTHR30203:SF32">
    <property type="entry name" value="CATION EFFLUX SYSTEM PROTEIN CUSC"/>
    <property type="match status" value="1"/>
</dbReference>
<gene>
    <name evidence="4" type="ORF">PK98_14330</name>
</gene>
<dbReference type="InterPro" id="IPR010131">
    <property type="entry name" value="MdtP/NodT-like"/>
</dbReference>
<keyword evidence="2" id="KW-0449">Lipoprotein</keyword>
<feature type="signal peptide" evidence="2">
    <location>
        <begin position="1"/>
        <end position="23"/>
    </location>
</feature>
<keyword evidence="5" id="KW-1185">Reference proteome</keyword>
<dbReference type="OrthoDB" id="7181739at2"/>
<comment type="similarity">
    <text evidence="1 2">Belongs to the outer membrane factor (OMF) (TC 1.B.17) family.</text>
</comment>
<dbReference type="Proteomes" id="UP000030988">
    <property type="component" value="Unassembled WGS sequence"/>
</dbReference>
<evidence type="ECO:0000313" key="4">
    <source>
        <dbReference type="EMBL" id="KHL25008.1"/>
    </source>
</evidence>
<dbReference type="GO" id="GO:0005886">
    <property type="term" value="C:plasma membrane"/>
    <property type="evidence" value="ECO:0007669"/>
    <property type="project" value="UniProtKB-SubCell"/>
</dbReference>
<evidence type="ECO:0000256" key="1">
    <source>
        <dbReference type="ARBA" id="ARBA00007613"/>
    </source>
</evidence>
<feature type="chain" id="PRO_5001434170" evidence="2">
    <location>
        <begin position="24"/>
        <end position="497"/>
    </location>
</feature>
<dbReference type="PROSITE" id="PS51257">
    <property type="entry name" value="PROKAR_LIPOPROTEIN"/>
    <property type="match status" value="1"/>
</dbReference>
<reference evidence="4 5" key="1">
    <citation type="submission" date="2014-11" db="EMBL/GenBank/DDBJ databases">
        <title>Draft genome sequence of Kirrobacter mercurialis.</title>
        <authorList>
            <person name="Coil D.A."/>
            <person name="Eisen J.A."/>
        </authorList>
    </citation>
    <scope>NUCLEOTIDE SEQUENCE [LARGE SCALE GENOMIC DNA]</scope>
    <source>
        <strain evidence="4 5">Coronado</strain>
    </source>
</reference>
<name>A0A0B2BTX3_9SPHN</name>
<keyword evidence="2" id="KW-1134">Transmembrane beta strand</keyword>
<sequence>MIRRRNLATTSLLALALAGCVNLAPDHARPGLTTEPAYDPAYQPDGSVVASRLPWRDFFVDPRLEGLIATALLNNRNLLAATARIEQARAQYRIQDAARLPTVGVNGSAARSRTPLGTIPGFGTAPVTDQPGDGGEVVADPPSSITLNRFDVNVGVTSFELDFWGRVANLSEAARATYLSTEAAQRAFYLSLIGDVAETYYQLVETQEQIALARQTADSRREGLRIAELRLNSGVESALPTRQAEALLTQAEQQVQAQELTEAQLTNQLAVLVGGRVPGILPAGLTLNEQENGLEIDAGLPSDLLLARPDIIQAEEELRAARANIGAARAAFFPSISLTGSFGFSSVELDNLFTGSNQAWSFGPSINLPIFDWGAREGQLDFARAREVEEVAQYDLAVQNAFREVSDALAGRRWLAEQVRTLERGVVAQEEIANIARLRYREGVADFLEVLDAERSLFTAQQALLTTRRAYRANAVVLYVALGGGMLAPDAVPATER</sequence>
<comment type="subcellular location">
    <subcellularLocation>
        <location evidence="2">Cell membrane</location>
        <topology evidence="2">Lipid-anchor</topology>
    </subcellularLocation>
</comment>
<dbReference type="PANTHER" id="PTHR30203">
    <property type="entry name" value="OUTER MEMBRANE CATION EFFLUX PROTEIN"/>
    <property type="match status" value="1"/>
</dbReference>
<dbReference type="Pfam" id="PF02321">
    <property type="entry name" value="OEP"/>
    <property type="match status" value="2"/>
</dbReference>
<organism evidence="4 5">
    <name type="scientific">Croceibacterium mercuriale</name>
    <dbReference type="NCBI Taxonomy" id="1572751"/>
    <lineage>
        <taxon>Bacteria</taxon>
        <taxon>Pseudomonadati</taxon>
        <taxon>Pseudomonadota</taxon>
        <taxon>Alphaproteobacteria</taxon>
        <taxon>Sphingomonadales</taxon>
        <taxon>Erythrobacteraceae</taxon>
        <taxon>Croceibacterium</taxon>
    </lineage>
</organism>
<dbReference type="GO" id="GO:0015562">
    <property type="term" value="F:efflux transmembrane transporter activity"/>
    <property type="evidence" value="ECO:0007669"/>
    <property type="project" value="InterPro"/>
</dbReference>
<dbReference type="InterPro" id="IPR003423">
    <property type="entry name" value="OMP_efflux"/>
</dbReference>
<dbReference type="EMBL" id="JTDN01000002">
    <property type="protein sequence ID" value="KHL25008.1"/>
    <property type="molecule type" value="Genomic_DNA"/>
</dbReference>
<keyword evidence="2" id="KW-0564">Palmitate</keyword>
<evidence type="ECO:0000256" key="2">
    <source>
        <dbReference type="RuleBase" id="RU362097"/>
    </source>
</evidence>
<dbReference type="Gene3D" id="2.20.200.10">
    <property type="entry name" value="Outer membrane efflux proteins (OEP)"/>
    <property type="match status" value="1"/>
</dbReference>
<evidence type="ECO:0000313" key="5">
    <source>
        <dbReference type="Proteomes" id="UP000030988"/>
    </source>
</evidence>
<dbReference type="SUPFAM" id="SSF56954">
    <property type="entry name" value="Outer membrane efflux proteins (OEP)"/>
    <property type="match status" value="1"/>
</dbReference>
<keyword evidence="2" id="KW-0732">Signal</keyword>
<dbReference type="STRING" id="1572751.PK98_14330"/>
<protein>
    <submittedName>
        <fullName evidence="4">RND transporter</fullName>
    </submittedName>
</protein>
<keyword evidence="2" id="KW-0472">Membrane</keyword>
<dbReference type="Gene3D" id="1.20.1600.10">
    <property type="entry name" value="Outer membrane efflux proteins (OEP)"/>
    <property type="match status" value="1"/>
</dbReference>
<evidence type="ECO:0000256" key="3">
    <source>
        <dbReference type="SAM" id="Coils"/>
    </source>
</evidence>
<comment type="caution">
    <text evidence="4">The sequence shown here is derived from an EMBL/GenBank/DDBJ whole genome shotgun (WGS) entry which is preliminary data.</text>
</comment>
<accession>A0A0B2BTX3</accession>
<feature type="coiled-coil region" evidence="3">
    <location>
        <begin position="241"/>
        <end position="268"/>
    </location>
</feature>
<keyword evidence="2" id="KW-0812">Transmembrane</keyword>
<dbReference type="AlphaFoldDB" id="A0A0B2BTX3"/>
<proteinExistence type="inferred from homology"/>
<keyword evidence="3" id="KW-0175">Coiled coil</keyword>
<dbReference type="NCBIfam" id="TIGR01845">
    <property type="entry name" value="outer_NodT"/>
    <property type="match status" value="1"/>
</dbReference>
<dbReference type="RefSeq" id="WP_039097478.1">
    <property type="nucleotide sequence ID" value="NZ_JTDN01000002.1"/>
</dbReference>